<proteinExistence type="predicted"/>
<feature type="compositionally biased region" description="Basic and acidic residues" evidence="1">
    <location>
        <begin position="185"/>
        <end position="206"/>
    </location>
</feature>
<evidence type="ECO:0000256" key="1">
    <source>
        <dbReference type="SAM" id="MobiDB-lite"/>
    </source>
</evidence>
<dbReference type="AlphaFoldDB" id="A0A0D2ITG1"/>
<dbReference type="Proteomes" id="UP000053617">
    <property type="component" value="Unassembled WGS sequence"/>
</dbReference>
<dbReference type="GeneID" id="25288509"/>
<organism evidence="2 3">
    <name type="scientific">Rhinocladiella mackenziei CBS 650.93</name>
    <dbReference type="NCBI Taxonomy" id="1442369"/>
    <lineage>
        <taxon>Eukaryota</taxon>
        <taxon>Fungi</taxon>
        <taxon>Dikarya</taxon>
        <taxon>Ascomycota</taxon>
        <taxon>Pezizomycotina</taxon>
        <taxon>Eurotiomycetes</taxon>
        <taxon>Chaetothyriomycetidae</taxon>
        <taxon>Chaetothyriales</taxon>
        <taxon>Herpotrichiellaceae</taxon>
        <taxon>Rhinocladiella</taxon>
    </lineage>
</organism>
<accession>A0A0D2ITG1</accession>
<sequence>MDAIPLSIVHPRWWLKLRNSNESFIAPRDWRPTYASRTLLFSPKKADVYSDMTKVLKLRETLPTDEKNRFTRQIQGMLENLQEIGSRQAALAALPIDQPDPIPKRSYKRKRPQAEESRGLTALEMATQAQRQQDRHERQQARDASIVQERAEATELPPFAQPSRDESPPTPSPSPTSTAPPQLHRASEDVGIRPTNQEDRSQERCAVRRLFT</sequence>
<dbReference type="VEuPathDB" id="FungiDB:Z518_00438"/>
<dbReference type="RefSeq" id="XP_013276495.1">
    <property type="nucleotide sequence ID" value="XM_013421041.1"/>
</dbReference>
<reference evidence="2 3" key="1">
    <citation type="submission" date="2015-01" db="EMBL/GenBank/DDBJ databases">
        <title>The Genome Sequence of Rhinocladiella mackenzie CBS 650.93.</title>
        <authorList>
            <consortium name="The Broad Institute Genomics Platform"/>
            <person name="Cuomo C."/>
            <person name="de Hoog S."/>
            <person name="Gorbushina A."/>
            <person name="Stielow B."/>
            <person name="Teixiera M."/>
            <person name="Abouelleil A."/>
            <person name="Chapman S.B."/>
            <person name="Priest M."/>
            <person name="Young S.K."/>
            <person name="Wortman J."/>
            <person name="Nusbaum C."/>
            <person name="Birren B."/>
        </authorList>
    </citation>
    <scope>NUCLEOTIDE SEQUENCE [LARGE SCALE GENOMIC DNA]</scope>
    <source>
        <strain evidence="2 3">CBS 650.93</strain>
    </source>
</reference>
<feature type="compositionally biased region" description="Basic and acidic residues" evidence="1">
    <location>
        <begin position="132"/>
        <end position="141"/>
    </location>
</feature>
<keyword evidence="3" id="KW-1185">Reference proteome</keyword>
<evidence type="ECO:0000313" key="2">
    <source>
        <dbReference type="EMBL" id="KIX09359.1"/>
    </source>
</evidence>
<protein>
    <submittedName>
        <fullName evidence="2">Uncharacterized protein</fullName>
    </submittedName>
</protein>
<name>A0A0D2ITG1_9EURO</name>
<evidence type="ECO:0000313" key="3">
    <source>
        <dbReference type="Proteomes" id="UP000053617"/>
    </source>
</evidence>
<feature type="region of interest" description="Disordered" evidence="1">
    <location>
        <begin position="92"/>
        <end position="212"/>
    </location>
</feature>
<dbReference type="EMBL" id="KN847475">
    <property type="protein sequence ID" value="KIX09359.1"/>
    <property type="molecule type" value="Genomic_DNA"/>
</dbReference>
<dbReference type="HOGENOM" id="CLU_1300291_0_0_1"/>
<gene>
    <name evidence="2" type="ORF">Z518_00438</name>
</gene>